<name>A0ABR9KCI8_9ACTN</name>
<evidence type="ECO:0000313" key="1">
    <source>
        <dbReference type="EMBL" id="MBE1559729.1"/>
    </source>
</evidence>
<dbReference type="PANTHER" id="PTHR34129">
    <property type="entry name" value="BLR1139 PROTEIN"/>
    <property type="match status" value="1"/>
</dbReference>
<dbReference type="Gene3D" id="3.20.170.20">
    <property type="entry name" value="Protein of unknown function DUF952"/>
    <property type="match status" value="1"/>
</dbReference>
<sequence>MTILHIAYAADWNAAQESGEYRISTRGRTLEQEGFIHCSADRRQADTVTQAFYADVTDPLVLLEIDPTGLDIRYETPEGAHEAFPHLYGPLPTTSVTAVYEHNTR</sequence>
<dbReference type="SUPFAM" id="SSF56399">
    <property type="entry name" value="ADP-ribosylation"/>
    <property type="match status" value="1"/>
</dbReference>
<dbReference type="Proteomes" id="UP000661607">
    <property type="component" value="Unassembled WGS sequence"/>
</dbReference>
<dbReference type="Pfam" id="PF06108">
    <property type="entry name" value="DUF952"/>
    <property type="match status" value="1"/>
</dbReference>
<dbReference type="InterPro" id="IPR009297">
    <property type="entry name" value="DUF952"/>
</dbReference>
<dbReference type="RefSeq" id="WP_192774957.1">
    <property type="nucleotide sequence ID" value="NZ_BAAASY010000005.1"/>
</dbReference>
<accession>A0ABR9KCI8</accession>
<proteinExistence type="predicted"/>
<comment type="caution">
    <text evidence="1">The sequence shown here is derived from an EMBL/GenBank/DDBJ whole genome shotgun (WGS) entry which is preliminary data.</text>
</comment>
<protein>
    <submittedName>
        <fullName evidence="1">Uncharacterized protein (DUF952 family)</fullName>
    </submittedName>
</protein>
<reference evidence="1 2" key="1">
    <citation type="submission" date="2020-10" db="EMBL/GenBank/DDBJ databases">
        <title>Sequencing the genomes of 1000 actinobacteria strains.</title>
        <authorList>
            <person name="Klenk H.-P."/>
        </authorList>
    </citation>
    <scope>NUCLEOTIDE SEQUENCE [LARGE SCALE GENOMIC DNA]</scope>
    <source>
        <strain evidence="1 2">DSM 43748</strain>
    </source>
</reference>
<evidence type="ECO:0000313" key="2">
    <source>
        <dbReference type="Proteomes" id="UP000661607"/>
    </source>
</evidence>
<keyword evidence="2" id="KW-1185">Reference proteome</keyword>
<gene>
    <name evidence="1" type="ORF">H4W81_002508</name>
</gene>
<dbReference type="PANTHER" id="PTHR34129:SF1">
    <property type="entry name" value="DUF952 DOMAIN-CONTAINING PROTEIN"/>
    <property type="match status" value="1"/>
</dbReference>
<dbReference type="EMBL" id="JADBEF010000001">
    <property type="protein sequence ID" value="MBE1559729.1"/>
    <property type="molecule type" value="Genomic_DNA"/>
</dbReference>
<organism evidence="1 2">
    <name type="scientific">Nonomuraea africana</name>
    <dbReference type="NCBI Taxonomy" id="46171"/>
    <lineage>
        <taxon>Bacteria</taxon>
        <taxon>Bacillati</taxon>
        <taxon>Actinomycetota</taxon>
        <taxon>Actinomycetes</taxon>
        <taxon>Streptosporangiales</taxon>
        <taxon>Streptosporangiaceae</taxon>
        <taxon>Nonomuraea</taxon>
    </lineage>
</organism>